<accession>A0A9K3J729</accession>
<reference evidence="1" key="2">
    <citation type="submission" date="2020-06" db="EMBL/GenBank/DDBJ databases">
        <title>Helianthus annuus Genome sequencing and assembly Release 2.</title>
        <authorList>
            <person name="Gouzy J."/>
            <person name="Langlade N."/>
            <person name="Munos S."/>
        </authorList>
    </citation>
    <scope>NUCLEOTIDE SEQUENCE</scope>
    <source>
        <tissue evidence="1">Leaves</tissue>
    </source>
</reference>
<organism evidence="1 2">
    <name type="scientific">Helianthus annuus</name>
    <name type="common">Common sunflower</name>
    <dbReference type="NCBI Taxonomy" id="4232"/>
    <lineage>
        <taxon>Eukaryota</taxon>
        <taxon>Viridiplantae</taxon>
        <taxon>Streptophyta</taxon>
        <taxon>Embryophyta</taxon>
        <taxon>Tracheophyta</taxon>
        <taxon>Spermatophyta</taxon>
        <taxon>Magnoliopsida</taxon>
        <taxon>eudicotyledons</taxon>
        <taxon>Gunneridae</taxon>
        <taxon>Pentapetalae</taxon>
        <taxon>asterids</taxon>
        <taxon>campanulids</taxon>
        <taxon>Asterales</taxon>
        <taxon>Asteraceae</taxon>
        <taxon>Asteroideae</taxon>
        <taxon>Heliantheae alliance</taxon>
        <taxon>Heliantheae</taxon>
        <taxon>Helianthus</taxon>
    </lineage>
</organism>
<dbReference type="Gramene" id="mRNA:HanXRQr2_Chr04g0159951">
    <property type="protein sequence ID" value="mRNA:HanXRQr2_Chr04g0159951"/>
    <property type="gene ID" value="HanXRQr2_Chr04g0159951"/>
</dbReference>
<dbReference type="AlphaFoldDB" id="A0A9K3J729"/>
<gene>
    <name evidence="1" type="ORF">HanXRQr2_Chr04g0159951</name>
</gene>
<dbReference type="EMBL" id="MNCJ02000319">
    <property type="protein sequence ID" value="KAF5809669.1"/>
    <property type="molecule type" value="Genomic_DNA"/>
</dbReference>
<sequence length="46" mass="5412">MFFTSNDFLMKDVTIRMLMEEHSNKKINVATESCTAKHNCKQVNIY</sequence>
<reference evidence="1" key="1">
    <citation type="journal article" date="2017" name="Nature">
        <title>The sunflower genome provides insights into oil metabolism, flowering and Asterid evolution.</title>
        <authorList>
            <person name="Badouin H."/>
            <person name="Gouzy J."/>
            <person name="Grassa C.J."/>
            <person name="Murat F."/>
            <person name="Staton S.E."/>
            <person name="Cottret L."/>
            <person name="Lelandais-Briere C."/>
            <person name="Owens G.L."/>
            <person name="Carrere S."/>
            <person name="Mayjonade B."/>
            <person name="Legrand L."/>
            <person name="Gill N."/>
            <person name="Kane N.C."/>
            <person name="Bowers J.E."/>
            <person name="Hubner S."/>
            <person name="Bellec A."/>
            <person name="Berard A."/>
            <person name="Berges H."/>
            <person name="Blanchet N."/>
            <person name="Boniface M.C."/>
            <person name="Brunel D."/>
            <person name="Catrice O."/>
            <person name="Chaidir N."/>
            <person name="Claudel C."/>
            <person name="Donnadieu C."/>
            <person name="Faraut T."/>
            <person name="Fievet G."/>
            <person name="Helmstetter N."/>
            <person name="King M."/>
            <person name="Knapp S.J."/>
            <person name="Lai Z."/>
            <person name="Le Paslier M.C."/>
            <person name="Lippi Y."/>
            <person name="Lorenzon L."/>
            <person name="Mandel J.R."/>
            <person name="Marage G."/>
            <person name="Marchand G."/>
            <person name="Marquand E."/>
            <person name="Bret-Mestries E."/>
            <person name="Morien E."/>
            <person name="Nambeesan S."/>
            <person name="Nguyen T."/>
            <person name="Pegot-Espagnet P."/>
            <person name="Pouilly N."/>
            <person name="Raftis F."/>
            <person name="Sallet E."/>
            <person name="Schiex T."/>
            <person name="Thomas J."/>
            <person name="Vandecasteele C."/>
            <person name="Vares D."/>
            <person name="Vear F."/>
            <person name="Vautrin S."/>
            <person name="Crespi M."/>
            <person name="Mangin B."/>
            <person name="Burke J.M."/>
            <person name="Salse J."/>
            <person name="Munos S."/>
            <person name="Vincourt P."/>
            <person name="Rieseberg L.H."/>
            <person name="Langlade N.B."/>
        </authorList>
    </citation>
    <scope>NUCLEOTIDE SEQUENCE</scope>
    <source>
        <tissue evidence="1">Leaves</tissue>
    </source>
</reference>
<comment type="caution">
    <text evidence="1">The sequence shown here is derived from an EMBL/GenBank/DDBJ whole genome shotgun (WGS) entry which is preliminary data.</text>
</comment>
<evidence type="ECO:0000313" key="1">
    <source>
        <dbReference type="EMBL" id="KAF5809669.1"/>
    </source>
</evidence>
<proteinExistence type="predicted"/>
<name>A0A9K3J729_HELAN</name>
<dbReference type="Proteomes" id="UP000215914">
    <property type="component" value="Unassembled WGS sequence"/>
</dbReference>
<keyword evidence="2" id="KW-1185">Reference proteome</keyword>
<evidence type="ECO:0000313" key="2">
    <source>
        <dbReference type="Proteomes" id="UP000215914"/>
    </source>
</evidence>
<protein>
    <submittedName>
        <fullName evidence="1">Uncharacterized protein</fullName>
    </submittedName>
</protein>